<comment type="similarity">
    <text evidence="7">Belongs to the fluoride channel Fluc/FEX (TC 1.A.43) family.</text>
</comment>
<evidence type="ECO:0000256" key="2">
    <source>
        <dbReference type="ARBA" id="ARBA00004651"/>
    </source>
</evidence>
<organism evidence="11 12">
    <name type="scientific">Geotrichum candidum</name>
    <name type="common">Oospora lactis</name>
    <name type="synonym">Dipodascus geotrichum</name>
    <dbReference type="NCBI Taxonomy" id="1173061"/>
    <lineage>
        <taxon>Eukaryota</taxon>
        <taxon>Fungi</taxon>
        <taxon>Dikarya</taxon>
        <taxon>Ascomycota</taxon>
        <taxon>Saccharomycotina</taxon>
        <taxon>Dipodascomycetes</taxon>
        <taxon>Dipodascales</taxon>
        <taxon>Dipodascaceae</taxon>
        <taxon>Geotrichum</taxon>
    </lineage>
</organism>
<dbReference type="Proteomes" id="UP000242525">
    <property type="component" value="Unassembled WGS sequence"/>
</dbReference>
<feature type="transmembrane region" description="Helical" evidence="10">
    <location>
        <begin position="352"/>
        <end position="375"/>
    </location>
</feature>
<dbReference type="Pfam" id="PF02537">
    <property type="entry name" value="CRCB"/>
    <property type="match status" value="2"/>
</dbReference>
<dbReference type="STRING" id="1173061.A0A0J9X8K2"/>
<evidence type="ECO:0000256" key="1">
    <source>
        <dbReference type="ARBA" id="ARBA00002598"/>
    </source>
</evidence>
<evidence type="ECO:0000256" key="5">
    <source>
        <dbReference type="ARBA" id="ARBA00022989"/>
    </source>
</evidence>
<dbReference type="PANTHER" id="PTHR28259:SF1">
    <property type="entry name" value="FLUORIDE EXPORT PROTEIN 1-RELATED"/>
    <property type="match status" value="1"/>
</dbReference>
<proteinExistence type="inferred from homology"/>
<protein>
    <recommendedName>
        <fullName evidence="13">Fluoride ion transporter CrcB</fullName>
    </recommendedName>
</protein>
<dbReference type="GO" id="GO:1903425">
    <property type="term" value="F:fluoride transmembrane transporter activity"/>
    <property type="evidence" value="ECO:0007669"/>
    <property type="project" value="TreeGrafter"/>
</dbReference>
<dbReference type="PANTHER" id="PTHR28259">
    <property type="entry name" value="FLUORIDE EXPORT PROTEIN 1-RELATED"/>
    <property type="match status" value="1"/>
</dbReference>
<evidence type="ECO:0000256" key="10">
    <source>
        <dbReference type="SAM" id="Phobius"/>
    </source>
</evidence>
<comment type="caution">
    <text evidence="11">The sequence shown here is derived from an EMBL/GenBank/DDBJ whole genome shotgun (WGS) entry which is preliminary data.</text>
</comment>
<feature type="transmembrane region" description="Helical" evidence="10">
    <location>
        <begin position="35"/>
        <end position="56"/>
    </location>
</feature>
<keyword evidence="5 10" id="KW-1133">Transmembrane helix</keyword>
<dbReference type="AlphaFoldDB" id="A0A0J9X8K2"/>
<evidence type="ECO:0000313" key="12">
    <source>
        <dbReference type="Proteomes" id="UP000242525"/>
    </source>
</evidence>
<evidence type="ECO:0000256" key="3">
    <source>
        <dbReference type="ARBA" id="ARBA00022475"/>
    </source>
</evidence>
<feature type="transmembrane region" description="Helical" evidence="10">
    <location>
        <begin position="309"/>
        <end position="340"/>
    </location>
</feature>
<keyword evidence="4 10" id="KW-0812">Transmembrane</keyword>
<feature type="transmembrane region" description="Helical" evidence="10">
    <location>
        <begin position="6"/>
        <end position="23"/>
    </location>
</feature>
<comment type="catalytic activity">
    <reaction evidence="8">
        <text>fluoride(in) = fluoride(out)</text>
        <dbReference type="Rhea" id="RHEA:76159"/>
        <dbReference type="ChEBI" id="CHEBI:17051"/>
    </reaction>
    <physiologicalReaction direction="left-to-right" evidence="8">
        <dbReference type="Rhea" id="RHEA:76160"/>
    </physiologicalReaction>
</comment>
<evidence type="ECO:0000313" key="11">
    <source>
        <dbReference type="EMBL" id="CDO53490.1"/>
    </source>
</evidence>
<feature type="transmembrane region" description="Helical" evidence="10">
    <location>
        <begin position="198"/>
        <end position="223"/>
    </location>
</feature>
<name>A0A0J9X8K2_GEOCN</name>
<dbReference type="EMBL" id="CCBN010000005">
    <property type="protein sequence ID" value="CDO53490.1"/>
    <property type="molecule type" value="Genomic_DNA"/>
</dbReference>
<reference evidence="11" key="1">
    <citation type="submission" date="2014-03" db="EMBL/GenBank/DDBJ databases">
        <authorList>
            <person name="Casaregola S."/>
        </authorList>
    </citation>
    <scope>NUCLEOTIDE SEQUENCE [LARGE SCALE GENOMIC DNA]</scope>
    <source>
        <strain evidence="11">CLIB 918</strain>
    </source>
</reference>
<evidence type="ECO:0000256" key="7">
    <source>
        <dbReference type="ARBA" id="ARBA00035120"/>
    </source>
</evidence>
<sequence length="384" mass="40158">MNLWQQVRLHLIFAFFGIAGFLARVGIIRLTAHQGLFGGGVIWANCAGCFIMGYLVGHVFVAAGPIQTSAAAPSSQTGTGAPELKPPFGDGRRAEVPAKSEIPLYVGLTTGFCGTFTSLSSAQLELFEIAASTTATIAGGTERGAYGGDFAFPNAGYGVPAGLAYAIITCSVSIASFQAGRHLAAAPYIKALTLTPRGLLFVELVLSALGAAAWVIVFVLAIVSGVTTSVTTTSGDGVLLTSSSALSPAARYWALGMVFSPVAVYTRYWVSRLLNPTFPRKFPLGTFACNMLATLVLAVLAVLQYGAPITVLMTGGISCQVISALADGFCATLSTVSTLVSELHSLRLKYSYIYGLSSVFGPFCLMVLIFGSYIWTNSYHASVC</sequence>
<dbReference type="GO" id="GO:0005886">
    <property type="term" value="C:plasma membrane"/>
    <property type="evidence" value="ECO:0007669"/>
    <property type="project" value="UniProtKB-SubCell"/>
</dbReference>
<gene>
    <name evidence="11" type="ORF">BN980_GECA05s02518g</name>
</gene>
<accession>A0A0J9X8K2</accession>
<dbReference type="InterPro" id="IPR003691">
    <property type="entry name" value="FluC"/>
</dbReference>
<evidence type="ECO:0000256" key="8">
    <source>
        <dbReference type="ARBA" id="ARBA00035585"/>
    </source>
</evidence>
<dbReference type="OrthoDB" id="409792at2759"/>
<feature type="transmembrane region" description="Helical" evidence="10">
    <location>
        <begin position="282"/>
        <end position="303"/>
    </location>
</feature>
<comment type="subcellular location">
    <subcellularLocation>
        <location evidence="2">Cell membrane</location>
        <topology evidence="2">Multi-pass membrane protein</topology>
    </subcellularLocation>
</comment>
<feature type="transmembrane region" description="Helical" evidence="10">
    <location>
        <begin position="252"/>
        <end position="270"/>
    </location>
</feature>
<keyword evidence="3" id="KW-1003">Cell membrane</keyword>
<evidence type="ECO:0008006" key="13">
    <source>
        <dbReference type="Google" id="ProtNLM"/>
    </source>
</evidence>
<comment type="function">
    <text evidence="1">Fluoride channel required for the rapid expulsion of cytoplasmic fluoride.</text>
</comment>
<feature type="compositionally biased region" description="Polar residues" evidence="9">
    <location>
        <begin position="70"/>
        <end position="79"/>
    </location>
</feature>
<feature type="transmembrane region" description="Helical" evidence="10">
    <location>
        <begin position="157"/>
        <end position="177"/>
    </location>
</feature>
<keyword evidence="12" id="KW-1185">Reference proteome</keyword>
<feature type="region of interest" description="Disordered" evidence="9">
    <location>
        <begin position="70"/>
        <end position="89"/>
    </location>
</feature>
<evidence type="ECO:0000256" key="4">
    <source>
        <dbReference type="ARBA" id="ARBA00022692"/>
    </source>
</evidence>
<keyword evidence="6 10" id="KW-0472">Membrane</keyword>
<evidence type="ECO:0000256" key="6">
    <source>
        <dbReference type="ARBA" id="ARBA00023136"/>
    </source>
</evidence>
<evidence type="ECO:0000256" key="9">
    <source>
        <dbReference type="SAM" id="MobiDB-lite"/>
    </source>
</evidence>